<sequence>MDQEKSNIEYSLLHRFIVWRRKKRMSIIMLIIFLLMVVFALQFYLIDQKGRLNAEINEKEDEAFMQSIKVKFIEAAKLNSQEQNGNKRILKDVERLKRLEQPSRDEIIAKRQTEKVPEAFETDQQLGIPYVITNQKNPYIPKHRIVHFDLKGAPPTIDYFKKIISLSKNAGATGILIEYEDMFPFTGILAPLSAKNAYKLEQVKEILHYAEELKLEVIPLVQTFGHMEFALKYKEFAHIREVPGSPQALCPSRNSSLDFIKELIKQILDLHPSTKYLHIGCDEVFEMGECEICRTELHENLFLKHVQNVAKLVHEKNPKVQVIIWDDMLRHISLQTLQSFKIGDMVEPMVWVYAEDIYRFVQPTIWDKYAGVFKTAWTASAFKGAFGETLYIPNARRHLENNLRWLDVMSTQSISFKRGFRGIVLTGWQRYDHFAVLCELLPAALPSLILNLLATSHGFFNVTQKDQFLSALSCPRQSDNRRPIPFLSLDSDPNMWEKLARCLFPGNEFFKLMYRLHNMENEAKEYLDVTTKQRGWMTAYNGKHNYSLPLRVDELTQELPRVYHGMINLARNTVDSLGKWFDNYTISEWIEQRIYPYMLELEKIQNQSTTLKNVMYWPARPLPILKELQRHGIAIGLN</sequence>
<dbReference type="Gene3D" id="3.20.20.80">
    <property type="entry name" value="Glycosidases"/>
    <property type="match status" value="1"/>
</dbReference>
<evidence type="ECO:0000259" key="6">
    <source>
        <dbReference type="Pfam" id="PF00728"/>
    </source>
</evidence>
<feature type="domain" description="Glycoside hydrolase family 20 catalytic" evidence="6">
    <location>
        <begin position="195"/>
        <end position="333"/>
    </location>
</feature>
<gene>
    <name evidence="7" type="ORF">CEUTPL_LOCUS13474</name>
</gene>
<comment type="similarity">
    <text evidence="2">Belongs to the glycosyl hydrolase 20 family.</text>
</comment>
<dbReference type="PANTHER" id="PTHR21040">
    <property type="entry name" value="BCDNA.GH04120"/>
    <property type="match status" value="1"/>
</dbReference>
<evidence type="ECO:0000256" key="4">
    <source>
        <dbReference type="ARBA" id="ARBA00022801"/>
    </source>
</evidence>
<dbReference type="Pfam" id="PF00728">
    <property type="entry name" value="Glyco_hydro_20"/>
    <property type="match status" value="1"/>
</dbReference>
<dbReference type="Proteomes" id="UP001152799">
    <property type="component" value="Chromosome 8"/>
</dbReference>
<proteinExistence type="inferred from homology"/>
<protein>
    <recommendedName>
        <fullName evidence="3">beta-N-acetylhexosaminidase</fullName>
        <ecNumber evidence="3">3.2.1.52</ecNumber>
    </recommendedName>
</protein>
<evidence type="ECO:0000313" key="8">
    <source>
        <dbReference type="Proteomes" id="UP001152799"/>
    </source>
</evidence>
<name>A0A9N9N0X9_9CUCU</name>
<dbReference type="PANTHER" id="PTHR21040:SF8">
    <property type="entry name" value="BCDNA.GH04120"/>
    <property type="match status" value="1"/>
</dbReference>
<dbReference type="AlphaFoldDB" id="A0A9N9N0X9"/>
<keyword evidence="5" id="KW-0812">Transmembrane</keyword>
<evidence type="ECO:0000256" key="1">
    <source>
        <dbReference type="ARBA" id="ARBA00001231"/>
    </source>
</evidence>
<dbReference type="SUPFAM" id="SSF51445">
    <property type="entry name" value="(Trans)glycosidases"/>
    <property type="match status" value="1"/>
</dbReference>
<dbReference type="CDD" id="cd06565">
    <property type="entry name" value="GH20_GcnA-like"/>
    <property type="match status" value="1"/>
</dbReference>
<accession>A0A9N9N0X9</accession>
<dbReference type="EC" id="3.2.1.52" evidence="3"/>
<reference evidence="7" key="1">
    <citation type="submission" date="2022-01" db="EMBL/GenBank/DDBJ databases">
        <authorList>
            <person name="King R."/>
        </authorList>
    </citation>
    <scope>NUCLEOTIDE SEQUENCE</scope>
</reference>
<dbReference type="GO" id="GO:0004563">
    <property type="term" value="F:beta-N-acetylhexosaminidase activity"/>
    <property type="evidence" value="ECO:0007669"/>
    <property type="project" value="UniProtKB-EC"/>
</dbReference>
<evidence type="ECO:0000256" key="3">
    <source>
        <dbReference type="ARBA" id="ARBA00012663"/>
    </source>
</evidence>
<keyword evidence="5" id="KW-1133">Transmembrane helix</keyword>
<dbReference type="InterPro" id="IPR038901">
    <property type="entry name" value="HEXDC-like"/>
</dbReference>
<feature type="transmembrane region" description="Helical" evidence="5">
    <location>
        <begin position="25"/>
        <end position="45"/>
    </location>
</feature>
<keyword evidence="8" id="KW-1185">Reference proteome</keyword>
<dbReference type="OrthoDB" id="10023921at2759"/>
<evidence type="ECO:0000256" key="2">
    <source>
        <dbReference type="ARBA" id="ARBA00006285"/>
    </source>
</evidence>
<dbReference type="InterPro" id="IPR015883">
    <property type="entry name" value="Glyco_hydro_20_cat"/>
</dbReference>
<keyword evidence="4" id="KW-0378">Hydrolase</keyword>
<organism evidence="7 8">
    <name type="scientific">Ceutorhynchus assimilis</name>
    <name type="common">cabbage seed weevil</name>
    <dbReference type="NCBI Taxonomy" id="467358"/>
    <lineage>
        <taxon>Eukaryota</taxon>
        <taxon>Metazoa</taxon>
        <taxon>Ecdysozoa</taxon>
        <taxon>Arthropoda</taxon>
        <taxon>Hexapoda</taxon>
        <taxon>Insecta</taxon>
        <taxon>Pterygota</taxon>
        <taxon>Neoptera</taxon>
        <taxon>Endopterygota</taxon>
        <taxon>Coleoptera</taxon>
        <taxon>Polyphaga</taxon>
        <taxon>Cucujiformia</taxon>
        <taxon>Curculionidae</taxon>
        <taxon>Ceutorhynchinae</taxon>
        <taxon>Ceutorhynchus</taxon>
    </lineage>
</organism>
<keyword evidence="5" id="KW-0472">Membrane</keyword>
<dbReference type="GO" id="GO:0005975">
    <property type="term" value="P:carbohydrate metabolic process"/>
    <property type="evidence" value="ECO:0007669"/>
    <property type="project" value="InterPro"/>
</dbReference>
<dbReference type="EMBL" id="OU892284">
    <property type="protein sequence ID" value="CAG9773073.1"/>
    <property type="molecule type" value="Genomic_DNA"/>
</dbReference>
<dbReference type="InterPro" id="IPR017853">
    <property type="entry name" value="GH"/>
</dbReference>
<comment type="catalytic activity">
    <reaction evidence="1">
        <text>Hydrolysis of terminal non-reducing N-acetyl-D-hexosamine residues in N-acetyl-beta-D-hexosaminides.</text>
        <dbReference type="EC" id="3.2.1.52"/>
    </reaction>
</comment>
<evidence type="ECO:0000313" key="7">
    <source>
        <dbReference type="EMBL" id="CAG9773073.1"/>
    </source>
</evidence>
<evidence type="ECO:0000256" key="5">
    <source>
        <dbReference type="SAM" id="Phobius"/>
    </source>
</evidence>